<gene>
    <name evidence="2" type="ORF">ILEXP_LOCUS16735</name>
</gene>
<evidence type="ECO:0000313" key="2">
    <source>
        <dbReference type="EMBL" id="CAK9148763.1"/>
    </source>
</evidence>
<dbReference type="EMBL" id="CAUOFW020001795">
    <property type="protein sequence ID" value="CAK9148763.1"/>
    <property type="molecule type" value="Genomic_DNA"/>
</dbReference>
<keyword evidence="1" id="KW-0472">Membrane</keyword>
<comment type="caution">
    <text evidence="2">The sequence shown here is derived from an EMBL/GenBank/DDBJ whole genome shotgun (WGS) entry which is preliminary data.</text>
</comment>
<dbReference type="Proteomes" id="UP001642360">
    <property type="component" value="Unassembled WGS sequence"/>
</dbReference>
<sequence>MSDLNFDIFNTNSKSTRHEMTQSDTFDTLSCDRLLVLTSSRGIVYVASSNKMVSSKKNAFIVQVWEGHFLYSIYIDFFVCVCREGVIAALSYLLFLYFLFFGFPSFR</sequence>
<reference evidence="2 3" key="1">
    <citation type="submission" date="2024-02" db="EMBL/GenBank/DDBJ databases">
        <authorList>
            <person name="Vignale AGUSTIN F."/>
            <person name="Sosa J E."/>
            <person name="Modenutti C."/>
        </authorList>
    </citation>
    <scope>NUCLEOTIDE SEQUENCE [LARGE SCALE GENOMIC DNA]</scope>
</reference>
<name>A0ABC8RVN2_9AQUA</name>
<keyword evidence="3" id="KW-1185">Reference proteome</keyword>
<keyword evidence="1" id="KW-0812">Transmembrane</keyword>
<evidence type="ECO:0000256" key="1">
    <source>
        <dbReference type="SAM" id="Phobius"/>
    </source>
</evidence>
<feature type="transmembrane region" description="Helical" evidence="1">
    <location>
        <begin position="59"/>
        <end position="79"/>
    </location>
</feature>
<keyword evidence="1" id="KW-1133">Transmembrane helix</keyword>
<accession>A0ABC8RVN2</accession>
<organism evidence="2 3">
    <name type="scientific">Ilex paraguariensis</name>
    <name type="common">yerba mate</name>
    <dbReference type="NCBI Taxonomy" id="185542"/>
    <lineage>
        <taxon>Eukaryota</taxon>
        <taxon>Viridiplantae</taxon>
        <taxon>Streptophyta</taxon>
        <taxon>Embryophyta</taxon>
        <taxon>Tracheophyta</taxon>
        <taxon>Spermatophyta</taxon>
        <taxon>Magnoliopsida</taxon>
        <taxon>eudicotyledons</taxon>
        <taxon>Gunneridae</taxon>
        <taxon>Pentapetalae</taxon>
        <taxon>asterids</taxon>
        <taxon>campanulids</taxon>
        <taxon>Aquifoliales</taxon>
        <taxon>Aquifoliaceae</taxon>
        <taxon>Ilex</taxon>
    </lineage>
</organism>
<feature type="transmembrane region" description="Helical" evidence="1">
    <location>
        <begin position="85"/>
        <end position="103"/>
    </location>
</feature>
<evidence type="ECO:0000313" key="3">
    <source>
        <dbReference type="Proteomes" id="UP001642360"/>
    </source>
</evidence>
<protein>
    <submittedName>
        <fullName evidence="2">Uncharacterized protein</fullName>
    </submittedName>
</protein>
<dbReference type="AlphaFoldDB" id="A0ABC8RVN2"/>
<proteinExistence type="predicted"/>